<keyword evidence="2" id="KW-0539">Nucleus</keyword>
<dbReference type="Gene3D" id="3.60.21.60">
    <property type="match status" value="1"/>
</dbReference>
<evidence type="ECO:0000313" key="3">
    <source>
        <dbReference type="EMBL" id="ORX66975.1"/>
    </source>
</evidence>
<evidence type="ECO:0000313" key="4">
    <source>
        <dbReference type="Proteomes" id="UP000193922"/>
    </source>
</evidence>
<evidence type="ECO:0000256" key="1">
    <source>
        <dbReference type="ARBA" id="ARBA00004123"/>
    </source>
</evidence>
<dbReference type="PANTHER" id="PTHR23061">
    <property type="entry name" value="DNA POLYMERASE 2 ALPHA 70 KDA SUBUNIT"/>
    <property type="match status" value="1"/>
</dbReference>
<dbReference type="RefSeq" id="XP_040740934.1">
    <property type="nucleotide sequence ID" value="XM_040888512.1"/>
</dbReference>
<sequence length="337" mass="37128">MSPGIEASPMAARVNIVNPELPVLKMEAIANKQRRRRGPEAVQSSGCGTCLRNPGRVLTCLTGASSAWPVLSRKTTRSMPLQTRRTRIRTWLPLSVASLDSTLMTLLPVPLGQRYGLPGDLPSTRKRPPGAARWKELDGSAFAVSQFHPLPLQSHLSVDRREPVFRPLPAIVASGHSLFLIDCIVKDPPSACLAWSLWRYGGYAPRADIRVSNCPLLKTLRDGLPAETAVFLAPSPDEMCHPFASPLAFFNSSEVSRMPISFERLPRMAWHMLHMHVMPDIFITPSKLRHFAHLHKNVVLVNPGYSTLGQGGGTYAKIILMGNNADEVFPAHCIRAE</sequence>
<dbReference type="Proteomes" id="UP000193922">
    <property type="component" value="Unassembled WGS sequence"/>
</dbReference>
<evidence type="ECO:0000256" key="2">
    <source>
        <dbReference type="ARBA" id="ARBA00023242"/>
    </source>
</evidence>
<dbReference type="InterPro" id="IPR016722">
    <property type="entry name" value="DNA_pol_alpha_bsu"/>
</dbReference>
<gene>
    <name evidence="3" type="ORF">DL89DRAFT_269981</name>
</gene>
<dbReference type="GO" id="GO:0006270">
    <property type="term" value="P:DNA replication initiation"/>
    <property type="evidence" value="ECO:0007669"/>
    <property type="project" value="TreeGrafter"/>
</dbReference>
<dbReference type="OrthoDB" id="336885at2759"/>
<proteinExistence type="predicted"/>
<accession>A0A1Y1W0Z9</accession>
<comment type="caution">
    <text evidence="3">The sequence shown here is derived from an EMBL/GenBank/DDBJ whole genome shotgun (WGS) entry which is preliminary data.</text>
</comment>
<feature type="non-terminal residue" evidence="3">
    <location>
        <position position="337"/>
    </location>
</feature>
<dbReference type="AlphaFoldDB" id="A0A1Y1W0Z9"/>
<name>A0A1Y1W0Z9_9FUNG</name>
<protein>
    <submittedName>
        <fullName evidence="3">Uncharacterized protein</fullName>
    </submittedName>
</protein>
<dbReference type="PANTHER" id="PTHR23061:SF12">
    <property type="entry name" value="DNA POLYMERASE ALPHA SUBUNIT B"/>
    <property type="match status" value="1"/>
</dbReference>
<dbReference type="GO" id="GO:0005658">
    <property type="term" value="C:alpha DNA polymerase:primase complex"/>
    <property type="evidence" value="ECO:0007669"/>
    <property type="project" value="TreeGrafter"/>
</dbReference>
<comment type="subcellular location">
    <subcellularLocation>
        <location evidence="1">Nucleus</location>
    </subcellularLocation>
</comment>
<keyword evidence="4" id="KW-1185">Reference proteome</keyword>
<reference evidence="3 4" key="1">
    <citation type="submission" date="2016-07" db="EMBL/GenBank/DDBJ databases">
        <title>Pervasive Adenine N6-methylation of Active Genes in Fungi.</title>
        <authorList>
            <consortium name="DOE Joint Genome Institute"/>
            <person name="Mondo S.J."/>
            <person name="Dannebaum R.O."/>
            <person name="Kuo R.C."/>
            <person name="Labutti K."/>
            <person name="Haridas S."/>
            <person name="Kuo A."/>
            <person name="Salamov A."/>
            <person name="Ahrendt S.R."/>
            <person name="Lipzen A."/>
            <person name="Sullivan W."/>
            <person name="Andreopoulos W.B."/>
            <person name="Clum A."/>
            <person name="Lindquist E."/>
            <person name="Daum C."/>
            <person name="Ramamoorthy G.K."/>
            <person name="Gryganskyi A."/>
            <person name="Culley D."/>
            <person name="Magnuson J.K."/>
            <person name="James T.Y."/>
            <person name="O'Malley M.A."/>
            <person name="Stajich J.E."/>
            <person name="Spatafora J.W."/>
            <person name="Visel A."/>
            <person name="Grigoriev I.V."/>
        </authorList>
    </citation>
    <scope>NUCLEOTIDE SEQUENCE [LARGE SCALE GENOMIC DNA]</scope>
    <source>
        <strain evidence="3 4">ATCC 12442</strain>
    </source>
</reference>
<organism evidence="3 4">
    <name type="scientific">Linderina pennispora</name>
    <dbReference type="NCBI Taxonomy" id="61395"/>
    <lineage>
        <taxon>Eukaryota</taxon>
        <taxon>Fungi</taxon>
        <taxon>Fungi incertae sedis</taxon>
        <taxon>Zoopagomycota</taxon>
        <taxon>Kickxellomycotina</taxon>
        <taxon>Kickxellomycetes</taxon>
        <taxon>Kickxellales</taxon>
        <taxon>Kickxellaceae</taxon>
        <taxon>Linderina</taxon>
    </lineage>
</organism>
<dbReference type="EMBL" id="MCFD01000014">
    <property type="protein sequence ID" value="ORX66975.1"/>
    <property type="molecule type" value="Genomic_DNA"/>
</dbReference>
<dbReference type="GeneID" id="63805160"/>